<keyword evidence="1" id="KW-0812">Transmembrane</keyword>
<keyword evidence="1" id="KW-1133">Transmembrane helix</keyword>
<feature type="transmembrane region" description="Helical" evidence="1">
    <location>
        <begin position="313"/>
        <end position="331"/>
    </location>
</feature>
<feature type="transmembrane region" description="Helical" evidence="1">
    <location>
        <begin position="181"/>
        <end position="202"/>
    </location>
</feature>
<protein>
    <submittedName>
        <fullName evidence="2">Uncharacterized protein</fullName>
    </submittedName>
</protein>
<dbReference type="AlphaFoldDB" id="A0A9P4N4L7"/>
<sequence>MSNDSDQEYTRTATSLIIKTITTHAFALASYAYACSLLRRPTRTHIQACRIIFFAFIPTLPLVELLISASRSLIQFVRNYEDDDKIHVRYYVSGALGMHANLSQDDDNKDTKDRSKNLHLLSLGSHCAEKTVQPVDWIWVGKILAALFSLTQAVGTIVMWVRRMTTREANALSFDHRNGAMGIASAICCAVCMLVLVLRLQWKVSKAFQAPQKGYAMDETSRFVGEALLAMLLHLGIATIADEGNCWLYSSVGSVFFLINPQRRVFGQAWQSLILVVFVYIFRHEISNKMGLNGERFQKYFGGNKIWRRVKTLLGLALVLWICVDLVRLFVVDVLQVVREYDDREYRYGNYWWQDPLSDELIVI</sequence>
<keyword evidence="1" id="KW-0472">Membrane</keyword>
<proteinExistence type="predicted"/>
<evidence type="ECO:0000256" key="1">
    <source>
        <dbReference type="SAM" id="Phobius"/>
    </source>
</evidence>
<accession>A0A9P4N4L7</accession>
<dbReference type="Proteomes" id="UP000800093">
    <property type="component" value="Unassembled WGS sequence"/>
</dbReference>
<comment type="caution">
    <text evidence="2">The sequence shown here is derived from an EMBL/GenBank/DDBJ whole genome shotgun (WGS) entry which is preliminary data.</text>
</comment>
<evidence type="ECO:0000313" key="2">
    <source>
        <dbReference type="EMBL" id="KAF2262094.1"/>
    </source>
</evidence>
<feature type="transmembrane region" description="Helical" evidence="1">
    <location>
        <begin position="223"/>
        <end position="241"/>
    </location>
</feature>
<feature type="transmembrane region" description="Helical" evidence="1">
    <location>
        <begin position="139"/>
        <end position="161"/>
    </location>
</feature>
<feature type="transmembrane region" description="Helical" evidence="1">
    <location>
        <begin position="265"/>
        <end position="282"/>
    </location>
</feature>
<gene>
    <name evidence="2" type="ORF">CC78DRAFT_535144</name>
</gene>
<dbReference type="OrthoDB" id="3789783at2759"/>
<dbReference type="EMBL" id="ML986645">
    <property type="protein sequence ID" value="KAF2262094.1"/>
    <property type="molecule type" value="Genomic_DNA"/>
</dbReference>
<reference evidence="3" key="1">
    <citation type="journal article" date="2020" name="Stud. Mycol.">
        <title>101 Dothideomycetes genomes: A test case for predicting lifestyles and emergence of pathogens.</title>
        <authorList>
            <person name="Haridas S."/>
            <person name="Albert R."/>
            <person name="Binder M."/>
            <person name="Bloem J."/>
            <person name="LaButti K."/>
            <person name="Salamov A."/>
            <person name="Andreopoulos B."/>
            <person name="Baker S."/>
            <person name="Barry K."/>
            <person name="Bills G."/>
            <person name="Bluhm B."/>
            <person name="Cannon C."/>
            <person name="Castanera R."/>
            <person name="Culley D."/>
            <person name="Daum C."/>
            <person name="Ezra D."/>
            <person name="Gonzalez J."/>
            <person name="Henrissat B."/>
            <person name="Kuo A."/>
            <person name="Liang C."/>
            <person name="Lipzen A."/>
            <person name="Lutzoni F."/>
            <person name="Magnuson J."/>
            <person name="Mondo S."/>
            <person name="Nolan M."/>
            <person name="Ohm R."/>
            <person name="Pangilinan J."/>
            <person name="Park H.-J."/>
            <person name="Ramirez L."/>
            <person name="Alfaro M."/>
            <person name="Sun H."/>
            <person name="Tritt A."/>
            <person name="Yoshinaga Y."/>
            <person name="Zwiers L.-H."/>
            <person name="Turgeon B."/>
            <person name="Goodwin S."/>
            <person name="Spatafora J."/>
            <person name="Crous P."/>
            <person name="Grigoriev I."/>
        </authorList>
    </citation>
    <scope>NUCLEOTIDE SEQUENCE [LARGE SCALE GENOMIC DNA]</scope>
    <source>
        <strain evidence="3">CBS 304.66</strain>
    </source>
</reference>
<organism evidence="2 3">
    <name type="scientific">Lojkania enalia</name>
    <dbReference type="NCBI Taxonomy" id="147567"/>
    <lineage>
        <taxon>Eukaryota</taxon>
        <taxon>Fungi</taxon>
        <taxon>Dikarya</taxon>
        <taxon>Ascomycota</taxon>
        <taxon>Pezizomycotina</taxon>
        <taxon>Dothideomycetes</taxon>
        <taxon>Pleosporomycetidae</taxon>
        <taxon>Pleosporales</taxon>
        <taxon>Pleosporales incertae sedis</taxon>
        <taxon>Lojkania</taxon>
    </lineage>
</organism>
<feature type="transmembrane region" description="Helical" evidence="1">
    <location>
        <begin position="12"/>
        <end position="33"/>
    </location>
</feature>
<evidence type="ECO:0000313" key="3">
    <source>
        <dbReference type="Proteomes" id="UP000800093"/>
    </source>
</evidence>
<keyword evidence="3" id="KW-1185">Reference proteome</keyword>
<name>A0A9P4N4L7_9PLEO</name>